<dbReference type="Proteomes" id="UP000828941">
    <property type="component" value="Chromosome 6"/>
</dbReference>
<proteinExistence type="predicted"/>
<organism evidence="1 2">
    <name type="scientific">Bauhinia variegata</name>
    <name type="common">Purple orchid tree</name>
    <name type="synonym">Phanera variegata</name>
    <dbReference type="NCBI Taxonomy" id="167791"/>
    <lineage>
        <taxon>Eukaryota</taxon>
        <taxon>Viridiplantae</taxon>
        <taxon>Streptophyta</taxon>
        <taxon>Embryophyta</taxon>
        <taxon>Tracheophyta</taxon>
        <taxon>Spermatophyta</taxon>
        <taxon>Magnoliopsida</taxon>
        <taxon>eudicotyledons</taxon>
        <taxon>Gunneridae</taxon>
        <taxon>Pentapetalae</taxon>
        <taxon>rosids</taxon>
        <taxon>fabids</taxon>
        <taxon>Fabales</taxon>
        <taxon>Fabaceae</taxon>
        <taxon>Cercidoideae</taxon>
        <taxon>Cercideae</taxon>
        <taxon>Bauhiniinae</taxon>
        <taxon>Bauhinia</taxon>
    </lineage>
</organism>
<gene>
    <name evidence="1" type="ORF">L6164_014423</name>
</gene>
<comment type="caution">
    <text evidence="1">The sequence shown here is derived from an EMBL/GenBank/DDBJ whole genome shotgun (WGS) entry which is preliminary data.</text>
</comment>
<dbReference type="EMBL" id="CM039431">
    <property type="protein sequence ID" value="KAI4335814.1"/>
    <property type="molecule type" value="Genomic_DNA"/>
</dbReference>
<accession>A0ACB9NIY1</accession>
<keyword evidence="2" id="KW-1185">Reference proteome</keyword>
<protein>
    <submittedName>
        <fullName evidence="1">Uncharacterized protein</fullName>
    </submittedName>
</protein>
<name>A0ACB9NIY1_BAUVA</name>
<evidence type="ECO:0000313" key="2">
    <source>
        <dbReference type="Proteomes" id="UP000828941"/>
    </source>
</evidence>
<evidence type="ECO:0000313" key="1">
    <source>
        <dbReference type="EMBL" id="KAI4335814.1"/>
    </source>
</evidence>
<sequence length="100" mass="11855">MLVLVHSHNHNVGRQTRNSRQLFLGSRAAQRLRFRFLPCLVFSVIHFRSVFLPIQIVSCKDCLWVPHFPYPGLVQWRESGEFEVWRLHLTSPPMEKLLVF</sequence>
<reference evidence="1 2" key="1">
    <citation type="journal article" date="2022" name="DNA Res.">
        <title>Chromosomal-level genome assembly of the orchid tree Bauhinia variegata (Leguminosae; Cercidoideae) supports the allotetraploid origin hypothesis of Bauhinia.</title>
        <authorList>
            <person name="Zhong Y."/>
            <person name="Chen Y."/>
            <person name="Zheng D."/>
            <person name="Pang J."/>
            <person name="Liu Y."/>
            <person name="Luo S."/>
            <person name="Meng S."/>
            <person name="Qian L."/>
            <person name="Wei D."/>
            <person name="Dai S."/>
            <person name="Zhou R."/>
        </authorList>
    </citation>
    <scope>NUCLEOTIDE SEQUENCE [LARGE SCALE GENOMIC DNA]</scope>
    <source>
        <strain evidence="1">BV-YZ2020</strain>
    </source>
</reference>